<dbReference type="SUPFAM" id="SSF63817">
    <property type="entry name" value="Sortase"/>
    <property type="match status" value="1"/>
</dbReference>
<accession>A0ABU5C4A8</accession>
<proteinExistence type="predicted"/>
<dbReference type="PIRSF" id="PIRSF030150">
    <property type="entry name" value="UCP030150"/>
    <property type="match status" value="1"/>
</dbReference>
<dbReference type="NCBIfam" id="TIGR03064">
    <property type="entry name" value="sortase_srtB"/>
    <property type="match status" value="1"/>
</dbReference>
<comment type="caution">
    <text evidence="3">The sequence shown here is derived from an EMBL/GenBank/DDBJ whole genome shotgun (WGS) entry which is preliminary data.</text>
</comment>
<reference evidence="3 4" key="1">
    <citation type="submission" date="2023-10" db="EMBL/GenBank/DDBJ databases">
        <title>Virgibacillus halophilus 5B73C genome.</title>
        <authorList>
            <person name="Miliotis G."/>
            <person name="Sengupta P."/>
            <person name="Hameed A."/>
            <person name="Chuvochina M."/>
            <person name="Mcdonagh F."/>
            <person name="Simpson A.C."/>
            <person name="Singh N.K."/>
            <person name="Rekha P.D."/>
            <person name="Raman K."/>
            <person name="Hugenholtz P."/>
            <person name="Venkateswaran K."/>
        </authorList>
    </citation>
    <scope>NUCLEOTIDE SEQUENCE [LARGE SCALE GENOMIC DNA]</scope>
    <source>
        <strain evidence="3 4">5B73C</strain>
    </source>
</reference>
<dbReference type="GO" id="GO:0016787">
    <property type="term" value="F:hydrolase activity"/>
    <property type="evidence" value="ECO:0007669"/>
    <property type="project" value="UniProtKB-KW"/>
</dbReference>
<name>A0ABU5C4A8_9BACI</name>
<sequence length="266" mass="31338">MRKYKKKNSIIQRLLTIISIAVFLYASYHVGSTLWQYYHNRQILAEAQEVYDKAKQMNKKQHPSPAEASIAQTKTAKQEKRASFDPLQQLNTDIVGWIEMEGTMINYPILQADDNTFYLYRNYKKQDSIAGSIFLDYRNDISETNRNWIVYGHRMKDGSMFGQLKKWLNDDFFKRNHEIYLDTLYDSYDAEIFSVYQTSTDFYYIETDFDNEASFQNYIDEIEKKSLFHSDTEVTAEDSIITLSTCDYGVDPDKGRLVVHAKLKKR</sequence>
<evidence type="ECO:0000313" key="3">
    <source>
        <dbReference type="EMBL" id="MDY0393399.1"/>
    </source>
</evidence>
<dbReference type="Pfam" id="PF04203">
    <property type="entry name" value="Sortase"/>
    <property type="match status" value="1"/>
</dbReference>
<dbReference type="InterPro" id="IPR009835">
    <property type="entry name" value="SrtB"/>
</dbReference>
<dbReference type="EMBL" id="JAWDIP010000003">
    <property type="protein sequence ID" value="MDY0393399.1"/>
    <property type="molecule type" value="Genomic_DNA"/>
</dbReference>
<keyword evidence="4" id="KW-1185">Reference proteome</keyword>
<dbReference type="EC" id="3.4.22.71" evidence="3"/>
<feature type="region of interest" description="Disordered" evidence="2">
    <location>
        <begin position="56"/>
        <end position="82"/>
    </location>
</feature>
<evidence type="ECO:0000313" key="4">
    <source>
        <dbReference type="Proteomes" id="UP001281447"/>
    </source>
</evidence>
<dbReference type="CDD" id="cd05826">
    <property type="entry name" value="Sortase_B"/>
    <property type="match status" value="1"/>
</dbReference>
<evidence type="ECO:0000256" key="1">
    <source>
        <dbReference type="ARBA" id="ARBA00022801"/>
    </source>
</evidence>
<dbReference type="InterPro" id="IPR023365">
    <property type="entry name" value="Sortase_dom-sf"/>
</dbReference>
<dbReference type="InterPro" id="IPR015986">
    <property type="entry name" value="SrtB_Firmicute"/>
</dbReference>
<keyword evidence="1 3" id="KW-0378">Hydrolase</keyword>
<organism evidence="3 4">
    <name type="scientific">Tigheibacillus halophilus</name>
    <dbReference type="NCBI Taxonomy" id="361280"/>
    <lineage>
        <taxon>Bacteria</taxon>
        <taxon>Bacillati</taxon>
        <taxon>Bacillota</taxon>
        <taxon>Bacilli</taxon>
        <taxon>Bacillales</taxon>
        <taxon>Bacillaceae</taxon>
        <taxon>Tigheibacillus</taxon>
    </lineage>
</organism>
<dbReference type="InterPro" id="IPR005754">
    <property type="entry name" value="Sortase"/>
</dbReference>
<evidence type="ECO:0000256" key="2">
    <source>
        <dbReference type="SAM" id="MobiDB-lite"/>
    </source>
</evidence>
<protein>
    <submittedName>
        <fullName evidence="3">Class B sortase</fullName>
        <ecNumber evidence="3">3.4.22.71</ecNumber>
    </submittedName>
</protein>
<dbReference type="Gene3D" id="2.40.260.10">
    <property type="entry name" value="Sortase"/>
    <property type="match status" value="1"/>
</dbReference>
<gene>
    <name evidence="3" type="primary">srtB</name>
    <name evidence="3" type="ORF">RWE15_01855</name>
</gene>
<dbReference type="Proteomes" id="UP001281447">
    <property type="component" value="Unassembled WGS sequence"/>
</dbReference>